<proteinExistence type="predicted"/>
<sequence length="76" mass="8445">MFRPLRLAYAGLASPGRTSAGLPYTVLSCPRSSFTPESESKADKNSTLTLTDCKNEDEDEDEDETEIRESRIDSDQ</sequence>
<dbReference type="AlphaFoldDB" id="A0A162LY94"/>
<feature type="region of interest" description="Disordered" evidence="1">
    <location>
        <begin position="31"/>
        <end position="76"/>
    </location>
</feature>
<keyword evidence="3" id="KW-1185">Reference proteome</keyword>
<dbReference type="PROSITE" id="PS51257">
    <property type="entry name" value="PROKAR_LIPOPROTEIN"/>
    <property type="match status" value="1"/>
</dbReference>
<evidence type="ECO:0000313" key="2">
    <source>
        <dbReference type="EMBL" id="OAA46970.1"/>
    </source>
</evidence>
<comment type="caution">
    <text evidence="2">The sequence shown here is derived from an EMBL/GenBank/DDBJ whole genome shotgun (WGS) entry which is preliminary data.</text>
</comment>
<gene>
    <name evidence="2" type="ORF">NOR_02606</name>
</gene>
<feature type="compositionally biased region" description="Acidic residues" evidence="1">
    <location>
        <begin position="55"/>
        <end position="66"/>
    </location>
</feature>
<name>A0A162LY94_METRR</name>
<organism evidence="2 3">
    <name type="scientific">Metarhizium rileyi (strain RCEF 4871)</name>
    <name type="common">Nomuraea rileyi</name>
    <dbReference type="NCBI Taxonomy" id="1649241"/>
    <lineage>
        <taxon>Eukaryota</taxon>
        <taxon>Fungi</taxon>
        <taxon>Dikarya</taxon>
        <taxon>Ascomycota</taxon>
        <taxon>Pezizomycotina</taxon>
        <taxon>Sordariomycetes</taxon>
        <taxon>Hypocreomycetidae</taxon>
        <taxon>Hypocreales</taxon>
        <taxon>Clavicipitaceae</taxon>
        <taxon>Metarhizium</taxon>
    </lineage>
</organism>
<reference evidence="2 3" key="1">
    <citation type="journal article" date="2016" name="Genome Biol. Evol.">
        <title>Divergent and convergent evolution of fungal pathogenicity.</title>
        <authorList>
            <person name="Shang Y."/>
            <person name="Xiao G."/>
            <person name="Zheng P."/>
            <person name="Cen K."/>
            <person name="Zhan S."/>
            <person name="Wang C."/>
        </authorList>
    </citation>
    <scope>NUCLEOTIDE SEQUENCE [LARGE SCALE GENOMIC DNA]</scope>
    <source>
        <strain evidence="2 3">RCEF 4871</strain>
    </source>
</reference>
<feature type="compositionally biased region" description="Basic and acidic residues" evidence="1">
    <location>
        <begin position="67"/>
        <end position="76"/>
    </location>
</feature>
<accession>A0A162LY94</accession>
<dbReference type="EMBL" id="AZHC01000006">
    <property type="protein sequence ID" value="OAA46970.1"/>
    <property type="molecule type" value="Genomic_DNA"/>
</dbReference>
<protein>
    <submittedName>
        <fullName evidence="2">Uncharacterized protein</fullName>
    </submittedName>
</protein>
<evidence type="ECO:0000313" key="3">
    <source>
        <dbReference type="Proteomes" id="UP000243498"/>
    </source>
</evidence>
<evidence type="ECO:0000256" key="1">
    <source>
        <dbReference type="SAM" id="MobiDB-lite"/>
    </source>
</evidence>
<dbReference type="Proteomes" id="UP000243498">
    <property type="component" value="Unassembled WGS sequence"/>
</dbReference>